<comment type="similarity">
    <text evidence="1">Belongs to the UDP-glycosyltransferase family.</text>
</comment>
<dbReference type="InterPro" id="IPR002213">
    <property type="entry name" value="UDP_glucos_trans"/>
</dbReference>
<dbReference type="Gene3D" id="3.40.50.2000">
    <property type="entry name" value="Glycogen Phosphorylase B"/>
    <property type="match status" value="2"/>
</dbReference>
<dbReference type="EMBL" id="KK198753">
    <property type="protein sequence ID" value="KCW88564.1"/>
    <property type="molecule type" value="Genomic_DNA"/>
</dbReference>
<reference evidence="3" key="1">
    <citation type="submission" date="2013-07" db="EMBL/GenBank/DDBJ databases">
        <title>The genome of Eucalyptus grandis.</title>
        <authorList>
            <person name="Schmutz J."/>
            <person name="Hayes R."/>
            <person name="Myburg A."/>
            <person name="Tuskan G."/>
            <person name="Grattapaglia D."/>
            <person name="Rokhsar D.S."/>
        </authorList>
    </citation>
    <scope>NUCLEOTIDE SEQUENCE</scope>
    <source>
        <tissue evidence="3">Leaf extractions</tissue>
    </source>
</reference>
<accession>A0A059DDM6</accession>
<dbReference type="PANTHER" id="PTHR48048:SF45">
    <property type="entry name" value="GLYCOSYLTRANSFERASE"/>
    <property type="match status" value="1"/>
</dbReference>
<dbReference type="Gramene" id="KCW88564">
    <property type="protein sequence ID" value="KCW88564"/>
    <property type="gene ID" value="EUGRSUZ_A00943"/>
</dbReference>
<dbReference type="InterPro" id="IPR050481">
    <property type="entry name" value="UDP-glycosyltransf_plant"/>
</dbReference>
<dbReference type="InParanoid" id="A0A059DDM6"/>
<dbReference type="CDD" id="cd03784">
    <property type="entry name" value="GT1_Gtf-like"/>
    <property type="match status" value="1"/>
</dbReference>
<keyword evidence="2" id="KW-0808">Transferase</keyword>
<protein>
    <recommendedName>
        <fullName evidence="4">UDP-glycosyltransferases domain-containing protein</fullName>
    </recommendedName>
</protein>
<evidence type="ECO:0008006" key="4">
    <source>
        <dbReference type="Google" id="ProtNLM"/>
    </source>
</evidence>
<dbReference type="OMA" id="GIMEDDS"/>
<gene>
    <name evidence="3" type="ORF">EUGRSUZ_A00943</name>
</gene>
<dbReference type="GO" id="GO:0035251">
    <property type="term" value="F:UDP-glucosyltransferase activity"/>
    <property type="evidence" value="ECO:0007669"/>
    <property type="project" value="InterPro"/>
</dbReference>
<name>A0A059DDM6_EUCGR</name>
<evidence type="ECO:0000313" key="3">
    <source>
        <dbReference type="EMBL" id="KCW88564.1"/>
    </source>
</evidence>
<proteinExistence type="inferred from homology"/>
<dbReference type="FunFam" id="3.40.50.2000:FF:000056">
    <property type="entry name" value="Glycosyltransferase"/>
    <property type="match status" value="1"/>
</dbReference>
<dbReference type="AlphaFoldDB" id="A0A059DDM6"/>
<dbReference type="SUPFAM" id="SSF53756">
    <property type="entry name" value="UDP-Glycosyltransferase/glycogen phosphorylase"/>
    <property type="match status" value="1"/>
</dbReference>
<evidence type="ECO:0000256" key="2">
    <source>
        <dbReference type="ARBA" id="ARBA00022679"/>
    </source>
</evidence>
<sequence>MADAELLFIPTPGMGHLVAMVEMAKLIVDRDPRLSVTVLVMKFPFDSDVDSYTNSLATSMAASRLRFIHLPRENANPDFSSGQFITNFVESNKPRVKRAIAELADSAGSTGRLAGFVLDMFCTTMIDLADELGVPSYVLFTSSVAFLGMMLHLQSLQDEYHVDITEYKDSAAELDCPSLTNPLPAKVLPPLVLTKETVRPFLGHAKRMRAAKGIIVNTFEELEPYALRSLAGLGNDIMEWLDEQPPSSVVFLCFGSMGSLGEEQVKEMACALERSGHRFLWSLRRPPPKGKVWFPSELMDPTEVLPEGFLDRTATIGKVIGWAPQVAVLAHPAIGGFVSHCGWNSTLESI</sequence>
<dbReference type="Pfam" id="PF00201">
    <property type="entry name" value="UDPGT"/>
    <property type="match status" value="1"/>
</dbReference>
<dbReference type="PANTHER" id="PTHR48048">
    <property type="entry name" value="GLYCOSYLTRANSFERASE"/>
    <property type="match status" value="1"/>
</dbReference>
<organism evidence="3">
    <name type="scientific">Eucalyptus grandis</name>
    <name type="common">Flooded gum</name>
    <dbReference type="NCBI Taxonomy" id="71139"/>
    <lineage>
        <taxon>Eukaryota</taxon>
        <taxon>Viridiplantae</taxon>
        <taxon>Streptophyta</taxon>
        <taxon>Embryophyta</taxon>
        <taxon>Tracheophyta</taxon>
        <taxon>Spermatophyta</taxon>
        <taxon>Magnoliopsida</taxon>
        <taxon>eudicotyledons</taxon>
        <taxon>Gunneridae</taxon>
        <taxon>Pentapetalae</taxon>
        <taxon>rosids</taxon>
        <taxon>malvids</taxon>
        <taxon>Myrtales</taxon>
        <taxon>Myrtaceae</taxon>
        <taxon>Myrtoideae</taxon>
        <taxon>Eucalypteae</taxon>
        <taxon>Eucalyptus</taxon>
    </lineage>
</organism>
<evidence type="ECO:0000256" key="1">
    <source>
        <dbReference type="ARBA" id="ARBA00009995"/>
    </source>
</evidence>